<comment type="caution">
    <text evidence="1">The sequence shown here is derived from an EMBL/GenBank/DDBJ whole genome shotgun (WGS) entry which is preliminary data.</text>
</comment>
<accession>A0A3M7RTC5</accession>
<dbReference type="Proteomes" id="UP000276133">
    <property type="component" value="Unassembled WGS sequence"/>
</dbReference>
<organism evidence="1 2">
    <name type="scientific">Brachionus plicatilis</name>
    <name type="common">Marine rotifer</name>
    <name type="synonym">Brachionus muelleri</name>
    <dbReference type="NCBI Taxonomy" id="10195"/>
    <lineage>
        <taxon>Eukaryota</taxon>
        <taxon>Metazoa</taxon>
        <taxon>Spiralia</taxon>
        <taxon>Gnathifera</taxon>
        <taxon>Rotifera</taxon>
        <taxon>Eurotatoria</taxon>
        <taxon>Monogononta</taxon>
        <taxon>Pseudotrocha</taxon>
        <taxon>Ploima</taxon>
        <taxon>Brachionidae</taxon>
        <taxon>Brachionus</taxon>
    </lineage>
</organism>
<reference evidence="1 2" key="1">
    <citation type="journal article" date="2018" name="Sci. Rep.">
        <title>Genomic signatures of local adaptation to the degree of environmental predictability in rotifers.</title>
        <authorList>
            <person name="Franch-Gras L."/>
            <person name="Hahn C."/>
            <person name="Garcia-Roger E.M."/>
            <person name="Carmona M.J."/>
            <person name="Serra M."/>
            <person name="Gomez A."/>
        </authorList>
    </citation>
    <scope>NUCLEOTIDE SEQUENCE [LARGE SCALE GENOMIC DNA]</scope>
    <source>
        <strain evidence="1">HYR1</strain>
    </source>
</reference>
<proteinExistence type="predicted"/>
<keyword evidence="2" id="KW-1185">Reference proteome</keyword>
<name>A0A3M7RTC5_BRAPC</name>
<sequence length="64" mass="7582">MEIKSKAKKILSFLVLNLIHQNINYHKNNMFFEFDSFLNSQAHQGLLFLHLAHNPLLQTIFEIK</sequence>
<dbReference type="AlphaFoldDB" id="A0A3M7RTC5"/>
<evidence type="ECO:0000313" key="1">
    <source>
        <dbReference type="EMBL" id="RNA26833.1"/>
    </source>
</evidence>
<protein>
    <submittedName>
        <fullName evidence="1">Uncharacterized protein</fullName>
    </submittedName>
</protein>
<gene>
    <name evidence="1" type="ORF">BpHYR1_004262</name>
</gene>
<dbReference type="EMBL" id="REGN01002664">
    <property type="protein sequence ID" value="RNA26833.1"/>
    <property type="molecule type" value="Genomic_DNA"/>
</dbReference>
<evidence type="ECO:0000313" key="2">
    <source>
        <dbReference type="Proteomes" id="UP000276133"/>
    </source>
</evidence>